<dbReference type="Gene3D" id="3.40.1620.10">
    <property type="entry name" value="YefM-like domain"/>
    <property type="match status" value="1"/>
</dbReference>
<protein>
    <recommendedName>
        <fullName evidence="3">Antitoxin</fullName>
    </recommendedName>
</protein>
<dbReference type="AlphaFoldDB" id="A0A3B0V9V9"/>
<comment type="similarity">
    <text evidence="1">Belongs to the phD/YefM antitoxin family.</text>
</comment>
<dbReference type="InterPro" id="IPR006442">
    <property type="entry name" value="Antitoxin_Phd/YefM"/>
</dbReference>
<evidence type="ECO:0008006" key="3">
    <source>
        <dbReference type="Google" id="ProtNLM"/>
    </source>
</evidence>
<gene>
    <name evidence="2" type="ORF">MNBD_GAMMA01-1816</name>
</gene>
<dbReference type="SUPFAM" id="SSF143120">
    <property type="entry name" value="YefM-like"/>
    <property type="match status" value="1"/>
</dbReference>
<proteinExistence type="inferred from homology"/>
<dbReference type="EMBL" id="UOEW01000159">
    <property type="protein sequence ID" value="VAW37113.1"/>
    <property type="molecule type" value="Genomic_DNA"/>
</dbReference>
<sequence length="88" mass="10065">MEVLTANKAKIHFGEMLIKVQSAPVQIDKNGKPIAVMISIEDYEATEQIKLQMLKDRFKQVEEDIKNGLFEDDDADFFETLIAGKFDE</sequence>
<evidence type="ECO:0000313" key="2">
    <source>
        <dbReference type="EMBL" id="VAW37113.1"/>
    </source>
</evidence>
<name>A0A3B0V9V9_9ZZZZ</name>
<dbReference type="Pfam" id="PF02604">
    <property type="entry name" value="PhdYeFM_antitox"/>
    <property type="match status" value="1"/>
</dbReference>
<dbReference type="InterPro" id="IPR036165">
    <property type="entry name" value="YefM-like_sf"/>
</dbReference>
<evidence type="ECO:0000256" key="1">
    <source>
        <dbReference type="ARBA" id="ARBA00009981"/>
    </source>
</evidence>
<organism evidence="2">
    <name type="scientific">hydrothermal vent metagenome</name>
    <dbReference type="NCBI Taxonomy" id="652676"/>
    <lineage>
        <taxon>unclassified sequences</taxon>
        <taxon>metagenomes</taxon>
        <taxon>ecological metagenomes</taxon>
    </lineage>
</organism>
<reference evidence="2" key="1">
    <citation type="submission" date="2018-06" db="EMBL/GenBank/DDBJ databases">
        <authorList>
            <person name="Zhirakovskaya E."/>
        </authorList>
    </citation>
    <scope>NUCLEOTIDE SEQUENCE</scope>
</reference>
<accession>A0A3B0V9V9</accession>
<dbReference type="NCBIfam" id="TIGR01552">
    <property type="entry name" value="phd_fam"/>
    <property type="match status" value="1"/>
</dbReference>